<organism evidence="1 2">
    <name type="scientific">Trichococcus flocculiformis</name>
    <dbReference type="NCBI Taxonomy" id="82803"/>
    <lineage>
        <taxon>Bacteria</taxon>
        <taxon>Bacillati</taxon>
        <taxon>Bacillota</taxon>
        <taxon>Bacilli</taxon>
        <taxon>Lactobacillales</taxon>
        <taxon>Carnobacteriaceae</taxon>
        <taxon>Trichococcus</taxon>
    </lineage>
</organism>
<reference evidence="1 2" key="1">
    <citation type="submission" date="2016-02" db="EMBL/GenBank/DDBJ databases">
        <authorList>
            <person name="Strepis N."/>
        </authorList>
    </citation>
    <scope>NUCLEOTIDE SEQUENCE [LARGE SCALE GENOMIC DNA]</scope>
    <source>
        <strain evidence="1">Trichococcus flocculiformis</strain>
    </source>
</reference>
<evidence type="ECO:0000313" key="2">
    <source>
        <dbReference type="Proteomes" id="UP000195947"/>
    </source>
</evidence>
<keyword evidence="2" id="KW-1185">Reference proteome</keyword>
<dbReference type="EMBL" id="FJMZ01000013">
    <property type="protein sequence ID" value="CZQ91634.1"/>
    <property type="molecule type" value="Genomic_DNA"/>
</dbReference>
<comment type="caution">
    <text evidence="1">The sequence shown here is derived from an EMBL/GenBank/DDBJ whole genome shotgun (WGS) entry which is preliminary data.</text>
</comment>
<evidence type="ECO:0008006" key="3">
    <source>
        <dbReference type="Google" id="ProtNLM"/>
    </source>
</evidence>
<name>A0ABM9WEP3_9LACT</name>
<gene>
    <name evidence="1" type="ORF">TFLO_1447</name>
</gene>
<dbReference type="Proteomes" id="UP000195947">
    <property type="component" value="Unassembled WGS sequence"/>
</dbReference>
<protein>
    <recommendedName>
        <fullName evidence="3">Transposase is4</fullName>
    </recommendedName>
</protein>
<evidence type="ECO:0000313" key="1">
    <source>
        <dbReference type="EMBL" id="CZQ91634.1"/>
    </source>
</evidence>
<proteinExistence type="predicted"/>
<accession>A0ABM9WEP3</accession>
<sequence length="293" mass="32730">MDPDRPVMPIRVFCFACGARAFVSGCRILRGYPTTAPGYLAWLSDSLWLSDNCTRRLALVVGCFAVIRQLRQEACPGCRILRGYPTTAPGGLAWLSDASLLSDNCARRLALVVGFCVVIRQLPQDTWPGCRILRGYPTTAPGYLAWLSDSLRLSDNCARRLALVVGFCVVIRQLRQEACPGCRILCGYPTTAPGGLPWLSDSAWLSDNCARRLALVVGFFAVIRQLRQEACPGCRILRGYPTTLNIFLVFSNFRCILRELYPTSQTVLLTVSTFRANVRKHMRRYVHFVQSIQ</sequence>